<sequence>MSAKRQAEIARSFGAASDYAAQARMQRIAADMLAQRVAALGLDAPHLLEIGCGTGFLTSAMRMRGMGGEWLVTDLSPAMVDRCRETMGDDPALHFARFDAASGDAPSGGPFDIVTASLAVQWLGPLEPVVERMLGWLKPGGHLIFNTLGSRTFAAWNAALAQAGAKPGTLPLEDAAHIAAIRPDLQAAATHIELLQEDHADARAFLSALRGIGATVPAPGHRPVSAAALRGAMRQLDADAREDGVVRIGYELVTCHYTRPL</sequence>
<dbReference type="AlphaFoldDB" id="A0A917DRD3"/>
<reference evidence="2" key="1">
    <citation type="journal article" date="2014" name="Int. J. Syst. Evol. Microbiol.">
        <title>Complete genome sequence of Corynebacterium casei LMG S-19264T (=DSM 44701T), isolated from a smear-ripened cheese.</title>
        <authorList>
            <consortium name="US DOE Joint Genome Institute (JGI-PGF)"/>
            <person name="Walter F."/>
            <person name="Albersmeier A."/>
            <person name="Kalinowski J."/>
            <person name="Ruckert C."/>
        </authorList>
    </citation>
    <scope>NUCLEOTIDE SEQUENCE</scope>
    <source>
        <strain evidence="2">CGMCC 1.15360</strain>
    </source>
</reference>
<dbReference type="InterPro" id="IPR013217">
    <property type="entry name" value="Methyltransf_12"/>
</dbReference>
<dbReference type="Proteomes" id="UP000612349">
    <property type="component" value="Unassembled WGS sequence"/>
</dbReference>
<accession>A0A917DRD3</accession>
<evidence type="ECO:0000313" key="3">
    <source>
        <dbReference type="Proteomes" id="UP000612349"/>
    </source>
</evidence>
<dbReference type="CDD" id="cd02440">
    <property type="entry name" value="AdoMet_MTases"/>
    <property type="match status" value="1"/>
</dbReference>
<evidence type="ECO:0000313" key="2">
    <source>
        <dbReference type="EMBL" id="GGD59368.1"/>
    </source>
</evidence>
<keyword evidence="3" id="KW-1185">Reference proteome</keyword>
<name>A0A917DRD3_9SPHN</name>
<protein>
    <recommendedName>
        <fullName evidence="1">Methyltransferase type 12 domain-containing protein</fullName>
    </recommendedName>
</protein>
<organism evidence="2 3">
    <name type="scientific">Croceicoccus mobilis</name>
    <dbReference type="NCBI Taxonomy" id="1703339"/>
    <lineage>
        <taxon>Bacteria</taxon>
        <taxon>Pseudomonadati</taxon>
        <taxon>Pseudomonadota</taxon>
        <taxon>Alphaproteobacteria</taxon>
        <taxon>Sphingomonadales</taxon>
        <taxon>Erythrobacteraceae</taxon>
        <taxon>Croceicoccus</taxon>
    </lineage>
</organism>
<reference evidence="2" key="2">
    <citation type="submission" date="2020-09" db="EMBL/GenBank/DDBJ databases">
        <authorList>
            <person name="Sun Q."/>
            <person name="Zhou Y."/>
        </authorList>
    </citation>
    <scope>NUCLEOTIDE SEQUENCE</scope>
    <source>
        <strain evidence="2">CGMCC 1.15360</strain>
    </source>
</reference>
<evidence type="ECO:0000259" key="1">
    <source>
        <dbReference type="Pfam" id="PF08242"/>
    </source>
</evidence>
<dbReference type="EMBL" id="BMIP01000001">
    <property type="protein sequence ID" value="GGD59368.1"/>
    <property type="molecule type" value="Genomic_DNA"/>
</dbReference>
<dbReference type="PANTHER" id="PTHR43861:SF1">
    <property type="entry name" value="TRANS-ACONITATE 2-METHYLTRANSFERASE"/>
    <property type="match status" value="1"/>
</dbReference>
<proteinExistence type="predicted"/>
<gene>
    <name evidence="2" type="ORF">GCM10010990_05920</name>
</gene>
<feature type="domain" description="Methyltransferase type 12" evidence="1">
    <location>
        <begin position="48"/>
        <end position="143"/>
    </location>
</feature>
<dbReference type="PANTHER" id="PTHR43861">
    <property type="entry name" value="TRANS-ACONITATE 2-METHYLTRANSFERASE-RELATED"/>
    <property type="match status" value="1"/>
</dbReference>
<dbReference type="Pfam" id="PF08242">
    <property type="entry name" value="Methyltransf_12"/>
    <property type="match status" value="1"/>
</dbReference>
<dbReference type="Gene3D" id="3.40.50.150">
    <property type="entry name" value="Vaccinia Virus protein VP39"/>
    <property type="match status" value="1"/>
</dbReference>
<dbReference type="RefSeq" id="WP_066773144.1">
    <property type="nucleotide sequence ID" value="NZ_BMIP01000001.1"/>
</dbReference>
<comment type="caution">
    <text evidence="2">The sequence shown here is derived from an EMBL/GenBank/DDBJ whole genome shotgun (WGS) entry which is preliminary data.</text>
</comment>
<dbReference type="SUPFAM" id="SSF53335">
    <property type="entry name" value="S-adenosyl-L-methionine-dependent methyltransferases"/>
    <property type="match status" value="1"/>
</dbReference>
<dbReference type="InterPro" id="IPR029063">
    <property type="entry name" value="SAM-dependent_MTases_sf"/>
</dbReference>